<sequence length="357" mass="40162">MVGKLSKLSELANIAKGGKQVLKLSCDDVEPRKQVREKIENIENLAKTIQKRGQIQPIVVSPQNSDGKYIIQKGERRWRACKMLGLHVEAIVNDKPEDDITALITQVIENDAREDLEPIERAKAYQSLLEGKMTQADIAEEFGRSLAYVSSHLGLLKLPEHVQALYDNDVTKEPETLNSLRLLSELDPELAREVCTDALTNGITRQRSRDVLRNVKNRSSGKEPKKSQPDQSLKGEVARTERPNQPVTAPEAHDLLEGKTATLERTSPVSQALKNEATYQAKERKSNSWREVNPSKVKFRASFRLSQEDTNYQLGFVMTNRIDNDAECLWLQVVNGEPVRVQASLVTIMSVEVEEAE</sequence>
<dbReference type="NCBIfam" id="TIGR00180">
    <property type="entry name" value="parB_part"/>
    <property type="match status" value="1"/>
</dbReference>
<dbReference type="GO" id="GO:0045881">
    <property type="term" value="P:positive regulation of sporulation resulting in formation of a cellular spore"/>
    <property type="evidence" value="ECO:0007669"/>
    <property type="project" value="TreeGrafter"/>
</dbReference>
<protein>
    <submittedName>
        <fullName evidence="4">Chromosome partitioning protein, ParB family</fullName>
    </submittedName>
</protein>
<dbReference type="InterPro" id="IPR004437">
    <property type="entry name" value="ParB/RepB/Spo0J"/>
</dbReference>
<dbReference type="Proteomes" id="UP000199579">
    <property type="component" value="Unassembled WGS sequence"/>
</dbReference>
<dbReference type="SUPFAM" id="SSF109709">
    <property type="entry name" value="KorB DNA-binding domain-like"/>
    <property type="match status" value="1"/>
</dbReference>
<feature type="region of interest" description="Disordered" evidence="2">
    <location>
        <begin position="206"/>
        <end position="268"/>
    </location>
</feature>
<dbReference type="InterPro" id="IPR013741">
    <property type="entry name" value="KorB_domain"/>
</dbReference>
<dbReference type="RefSeq" id="WP_090942752.1">
    <property type="nucleotide sequence ID" value="NZ_FOSX01000082.1"/>
</dbReference>
<reference evidence="4 5" key="1">
    <citation type="submission" date="2016-10" db="EMBL/GenBank/DDBJ databases">
        <authorList>
            <person name="de Groot N.N."/>
        </authorList>
    </citation>
    <scope>NUCLEOTIDE SEQUENCE [LARGE SCALE GENOMIC DNA]</scope>
    <source>
        <strain evidence="4 5">DSM 381</strain>
    </source>
</reference>
<evidence type="ECO:0000313" key="4">
    <source>
        <dbReference type="EMBL" id="SFL25689.1"/>
    </source>
</evidence>
<dbReference type="Gene3D" id="1.10.10.2830">
    <property type="match status" value="1"/>
</dbReference>
<dbReference type="EMBL" id="FOSX01000082">
    <property type="protein sequence ID" value="SFL25689.1"/>
    <property type="molecule type" value="Genomic_DNA"/>
</dbReference>
<organism evidence="4 5">
    <name type="scientific">Azotobacter beijerinckii</name>
    <dbReference type="NCBI Taxonomy" id="170623"/>
    <lineage>
        <taxon>Bacteria</taxon>
        <taxon>Pseudomonadati</taxon>
        <taxon>Pseudomonadota</taxon>
        <taxon>Gammaproteobacteria</taxon>
        <taxon>Pseudomonadales</taxon>
        <taxon>Pseudomonadaceae</taxon>
        <taxon>Azotobacter</taxon>
    </lineage>
</organism>
<dbReference type="Pfam" id="PF08535">
    <property type="entry name" value="KorB"/>
    <property type="match status" value="1"/>
</dbReference>
<dbReference type="Pfam" id="PF02195">
    <property type="entry name" value="ParB_N"/>
    <property type="match status" value="1"/>
</dbReference>
<dbReference type="AlphaFoldDB" id="A0A1I4G773"/>
<evidence type="ECO:0000256" key="2">
    <source>
        <dbReference type="SAM" id="MobiDB-lite"/>
    </source>
</evidence>
<dbReference type="GO" id="GO:0007059">
    <property type="term" value="P:chromosome segregation"/>
    <property type="evidence" value="ECO:0007669"/>
    <property type="project" value="TreeGrafter"/>
</dbReference>
<dbReference type="GO" id="GO:0005694">
    <property type="term" value="C:chromosome"/>
    <property type="evidence" value="ECO:0007669"/>
    <property type="project" value="TreeGrafter"/>
</dbReference>
<dbReference type="SMART" id="SM00470">
    <property type="entry name" value="ParB"/>
    <property type="match status" value="1"/>
</dbReference>
<dbReference type="InterPro" id="IPR011991">
    <property type="entry name" value="ArsR-like_HTH"/>
</dbReference>
<dbReference type="InterPro" id="IPR003115">
    <property type="entry name" value="ParB_N"/>
</dbReference>
<dbReference type="InterPro" id="IPR036086">
    <property type="entry name" value="ParB/Sulfiredoxin_sf"/>
</dbReference>
<dbReference type="PANTHER" id="PTHR33375">
    <property type="entry name" value="CHROMOSOME-PARTITIONING PROTEIN PARB-RELATED"/>
    <property type="match status" value="1"/>
</dbReference>
<dbReference type="GO" id="GO:0006355">
    <property type="term" value="P:regulation of DNA-templated transcription"/>
    <property type="evidence" value="ECO:0007669"/>
    <property type="project" value="UniProtKB-ARBA"/>
</dbReference>
<dbReference type="GO" id="GO:0003677">
    <property type="term" value="F:DNA binding"/>
    <property type="evidence" value="ECO:0007669"/>
    <property type="project" value="InterPro"/>
</dbReference>
<dbReference type="Gene3D" id="3.90.1530.30">
    <property type="match status" value="1"/>
</dbReference>
<proteinExistence type="inferred from homology"/>
<dbReference type="CDD" id="cd00090">
    <property type="entry name" value="HTH_ARSR"/>
    <property type="match status" value="1"/>
</dbReference>
<gene>
    <name evidence="4" type="ORF">SAMN04244574_03704</name>
</gene>
<accession>A0A1I4G773</accession>
<evidence type="ECO:0000259" key="3">
    <source>
        <dbReference type="SMART" id="SM00470"/>
    </source>
</evidence>
<comment type="similarity">
    <text evidence="1">Belongs to the ParB family.</text>
</comment>
<evidence type="ECO:0000256" key="1">
    <source>
        <dbReference type="ARBA" id="ARBA00006295"/>
    </source>
</evidence>
<dbReference type="InterPro" id="IPR050336">
    <property type="entry name" value="Chromosome_partition/occlusion"/>
</dbReference>
<evidence type="ECO:0000313" key="5">
    <source>
        <dbReference type="Proteomes" id="UP000199579"/>
    </source>
</evidence>
<feature type="domain" description="ParB-like N-terminal" evidence="3">
    <location>
        <begin position="22"/>
        <end position="111"/>
    </location>
</feature>
<dbReference type="SUPFAM" id="SSF110849">
    <property type="entry name" value="ParB/Sulfiredoxin"/>
    <property type="match status" value="1"/>
</dbReference>
<name>A0A1I4G773_9GAMM</name>
<dbReference type="PANTHER" id="PTHR33375:SF1">
    <property type="entry name" value="CHROMOSOME-PARTITIONING PROTEIN PARB-RELATED"/>
    <property type="match status" value="1"/>
</dbReference>